<dbReference type="AlphaFoldDB" id="A0A7I7R0F6"/>
<keyword evidence="3" id="KW-1185">Reference proteome</keyword>
<feature type="transmembrane region" description="Helical" evidence="1">
    <location>
        <begin position="152"/>
        <end position="173"/>
    </location>
</feature>
<accession>A0A7I7R0F6</accession>
<dbReference type="RefSeq" id="WP_163801081.1">
    <property type="nucleotide sequence ID" value="NZ_AP022588.1"/>
</dbReference>
<reference evidence="2 3" key="1">
    <citation type="journal article" date="2019" name="Emerg. Microbes Infect.">
        <title>Comprehensive subspecies identification of 175 nontuberculous mycobacteria species based on 7547 genomic profiles.</title>
        <authorList>
            <person name="Matsumoto Y."/>
            <person name="Kinjo T."/>
            <person name="Motooka D."/>
            <person name="Nabeya D."/>
            <person name="Jung N."/>
            <person name="Uechi K."/>
            <person name="Horii T."/>
            <person name="Iida T."/>
            <person name="Fujita J."/>
            <person name="Nakamura S."/>
        </authorList>
    </citation>
    <scope>NUCLEOTIDE SEQUENCE [LARGE SCALE GENOMIC DNA]</scope>
    <source>
        <strain evidence="2 3">JCM 17899</strain>
    </source>
</reference>
<name>A0A7I7R0F6_9MYCO</name>
<sequence>MTLTSAVDRGRTRLLDAVRTRLWPLPSVSIAVAIVAGVALPELDARIDGSLPDVVAGFLFGGGAGAAREVLGAIASSVMTVTSLTFSLTLVTLQLASGQFSPRLLRTFVGDAVVHRTLGLFLATFTYALTVLRTVRDADDDGSVFVPQISVTVAYLLAVVSVVVLVLFLAHLVRQIRVETMLGSILADSSKILDEVSEEDVPRLADAPRPPDGATTVLATRTGFVTGVDPRRLVRAAEQAGAVVQVARRPGDWLVRDTPVAFVWPSGTGLADDVADRMRDCIATTVHIGDERTPVDDIGYGVRQLTDVVTKALSPGVNDPTTAVHGIGFLSALLSRLARQRLGCAEHRDGDGVLRVLVPGPSFGELLDEAVSGPRHYGRTDAAVSTALTRLLRDVAWCAGDGHGDAISSQLTRLRRTIAAQDFDDVERADLGRSTRAVEDALSGHWRDPTSEGVV</sequence>
<evidence type="ECO:0000313" key="2">
    <source>
        <dbReference type="EMBL" id="BBY31626.1"/>
    </source>
</evidence>
<dbReference type="KEGG" id="msei:MSEDJ_57220"/>
<evidence type="ECO:0000313" key="3">
    <source>
        <dbReference type="Proteomes" id="UP000467193"/>
    </source>
</evidence>
<proteinExistence type="predicted"/>
<evidence type="ECO:0008006" key="4">
    <source>
        <dbReference type="Google" id="ProtNLM"/>
    </source>
</evidence>
<keyword evidence="1" id="KW-0812">Transmembrane</keyword>
<feature type="transmembrane region" description="Helical" evidence="1">
    <location>
        <begin position="21"/>
        <end position="40"/>
    </location>
</feature>
<dbReference type="InterPro" id="IPR018723">
    <property type="entry name" value="DUF2254_membrane"/>
</dbReference>
<feature type="transmembrane region" description="Helical" evidence="1">
    <location>
        <begin position="70"/>
        <end position="93"/>
    </location>
</feature>
<dbReference type="Pfam" id="PF10011">
    <property type="entry name" value="DUF2254"/>
    <property type="match status" value="1"/>
</dbReference>
<protein>
    <recommendedName>
        <fullName evidence="4">DUF2254 domain-containing protein</fullName>
    </recommendedName>
</protein>
<keyword evidence="1" id="KW-1133">Transmembrane helix</keyword>
<dbReference type="EMBL" id="AP022588">
    <property type="protein sequence ID" value="BBY31626.1"/>
    <property type="molecule type" value="Genomic_DNA"/>
</dbReference>
<organism evidence="2 3">
    <name type="scientific">Mycolicibacterium sediminis</name>
    <dbReference type="NCBI Taxonomy" id="1286180"/>
    <lineage>
        <taxon>Bacteria</taxon>
        <taxon>Bacillati</taxon>
        <taxon>Actinomycetota</taxon>
        <taxon>Actinomycetes</taxon>
        <taxon>Mycobacteriales</taxon>
        <taxon>Mycobacteriaceae</taxon>
        <taxon>Mycolicibacterium</taxon>
    </lineage>
</organism>
<dbReference type="Proteomes" id="UP000467193">
    <property type="component" value="Chromosome"/>
</dbReference>
<gene>
    <name evidence="2" type="ORF">MSEDJ_57220</name>
</gene>
<evidence type="ECO:0000256" key="1">
    <source>
        <dbReference type="SAM" id="Phobius"/>
    </source>
</evidence>
<keyword evidence="1" id="KW-0472">Membrane</keyword>
<feature type="transmembrane region" description="Helical" evidence="1">
    <location>
        <begin position="113"/>
        <end position="132"/>
    </location>
</feature>